<evidence type="ECO:0000256" key="6">
    <source>
        <dbReference type="ARBA" id="ARBA00023136"/>
    </source>
</evidence>
<reference evidence="9" key="2">
    <citation type="submission" date="2020-09" db="EMBL/GenBank/DDBJ databases">
        <authorList>
            <person name="Sun Q."/>
            <person name="Ohkuma M."/>
        </authorList>
    </citation>
    <scope>NUCLEOTIDE SEQUENCE</scope>
    <source>
        <strain evidence="9">JCM 3346</strain>
    </source>
</reference>
<feature type="transmembrane region" description="Helical" evidence="7">
    <location>
        <begin position="12"/>
        <end position="30"/>
    </location>
</feature>
<evidence type="ECO:0000256" key="1">
    <source>
        <dbReference type="ARBA" id="ARBA00004651"/>
    </source>
</evidence>
<dbReference type="RefSeq" id="WP_189084093.1">
    <property type="nucleotide sequence ID" value="NZ_BMRJ01000001.1"/>
</dbReference>
<feature type="transmembrane region" description="Helical" evidence="7">
    <location>
        <begin position="131"/>
        <end position="162"/>
    </location>
</feature>
<keyword evidence="10" id="KW-1185">Reference proteome</keyword>
<evidence type="ECO:0000313" key="10">
    <source>
        <dbReference type="Proteomes" id="UP000610303"/>
    </source>
</evidence>
<feature type="transmembrane region" description="Helical" evidence="7">
    <location>
        <begin position="236"/>
        <end position="258"/>
    </location>
</feature>
<feature type="transmembrane region" description="Helical" evidence="7">
    <location>
        <begin position="174"/>
        <end position="194"/>
    </location>
</feature>
<evidence type="ECO:0000256" key="3">
    <source>
        <dbReference type="ARBA" id="ARBA00022475"/>
    </source>
</evidence>
<evidence type="ECO:0000313" key="9">
    <source>
        <dbReference type="EMBL" id="GGR18292.1"/>
    </source>
</evidence>
<organism evidence="9 10">
    <name type="scientific">Agromyces mediolanus</name>
    <name type="common">Corynebacterium mediolanum</name>
    <dbReference type="NCBI Taxonomy" id="41986"/>
    <lineage>
        <taxon>Bacteria</taxon>
        <taxon>Bacillati</taxon>
        <taxon>Actinomycetota</taxon>
        <taxon>Actinomycetes</taxon>
        <taxon>Micrococcales</taxon>
        <taxon>Microbacteriaceae</taxon>
        <taxon>Agromyces</taxon>
    </lineage>
</organism>
<feature type="transmembrane region" description="Helical" evidence="7">
    <location>
        <begin position="102"/>
        <end position="124"/>
    </location>
</feature>
<feature type="domain" description="ABC transmembrane type-1" evidence="8">
    <location>
        <begin position="96"/>
        <end position="297"/>
    </location>
</feature>
<dbReference type="InterPro" id="IPR000515">
    <property type="entry name" value="MetI-like"/>
</dbReference>
<accession>A0A918CD84</accession>
<reference evidence="9" key="1">
    <citation type="journal article" date="2014" name="Int. J. Syst. Evol. Microbiol.">
        <title>Complete genome sequence of Corynebacterium casei LMG S-19264T (=DSM 44701T), isolated from a smear-ripened cheese.</title>
        <authorList>
            <consortium name="US DOE Joint Genome Institute (JGI-PGF)"/>
            <person name="Walter F."/>
            <person name="Albersmeier A."/>
            <person name="Kalinowski J."/>
            <person name="Ruckert C."/>
        </authorList>
    </citation>
    <scope>NUCLEOTIDE SEQUENCE</scope>
    <source>
        <strain evidence="9">JCM 3346</strain>
    </source>
</reference>
<dbReference type="PROSITE" id="PS50928">
    <property type="entry name" value="ABC_TM1"/>
    <property type="match status" value="1"/>
</dbReference>
<dbReference type="GO" id="GO:0071916">
    <property type="term" value="F:dipeptide transmembrane transporter activity"/>
    <property type="evidence" value="ECO:0007669"/>
    <property type="project" value="TreeGrafter"/>
</dbReference>
<dbReference type="PANTHER" id="PTHR43163:SF6">
    <property type="entry name" value="DIPEPTIDE TRANSPORT SYSTEM PERMEASE PROTEIN DPPB-RELATED"/>
    <property type="match status" value="1"/>
</dbReference>
<keyword evidence="2 7" id="KW-0813">Transport</keyword>
<dbReference type="Proteomes" id="UP000610303">
    <property type="component" value="Unassembled WGS sequence"/>
</dbReference>
<dbReference type="EMBL" id="BMRJ01000001">
    <property type="protein sequence ID" value="GGR18292.1"/>
    <property type="molecule type" value="Genomic_DNA"/>
</dbReference>
<keyword evidence="3" id="KW-1003">Cell membrane</keyword>
<sequence>MPRFIAIRVLEGLATLLVSSFLIFGALYLAPGDPLSYLIGNRTLSDEAIAALREQYHLDDPFLVRWVAWLGDVLSGDLGRSITYRDDVLSLLGPRLATTTLLIAYALVVIVVIGVGLGIVAALSRRALSDVILAGTSIGVAIPSFVAASTLISVFAVGLGWFPAFGPGDGFFDRLYHLTLPVIALTLASGSYVIRVTRAALREEAARDQVKAAVARGLPRGTIIGRHILRNGLTPVATVVGLTLTSLIVGSVVVERAFALDGIGALLTEAVAKKDFGVVQAICLLLITAVVIVVLIVDVIQVVIDPRVRERQGIAA</sequence>
<dbReference type="InterPro" id="IPR035906">
    <property type="entry name" value="MetI-like_sf"/>
</dbReference>
<comment type="caution">
    <text evidence="9">The sequence shown here is derived from an EMBL/GenBank/DDBJ whole genome shotgun (WGS) entry which is preliminary data.</text>
</comment>
<dbReference type="InterPro" id="IPR045621">
    <property type="entry name" value="BPD_transp_1_N"/>
</dbReference>
<dbReference type="SUPFAM" id="SSF161098">
    <property type="entry name" value="MetI-like"/>
    <property type="match status" value="1"/>
</dbReference>
<evidence type="ECO:0000256" key="4">
    <source>
        <dbReference type="ARBA" id="ARBA00022692"/>
    </source>
</evidence>
<dbReference type="PANTHER" id="PTHR43163">
    <property type="entry name" value="DIPEPTIDE TRANSPORT SYSTEM PERMEASE PROTEIN DPPB-RELATED"/>
    <property type="match status" value="1"/>
</dbReference>
<dbReference type="GO" id="GO:0005886">
    <property type="term" value="C:plasma membrane"/>
    <property type="evidence" value="ECO:0007669"/>
    <property type="project" value="UniProtKB-SubCell"/>
</dbReference>
<keyword evidence="5 7" id="KW-1133">Transmembrane helix</keyword>
<dbReference type="Gene3D" id="1.10.3720.10">
    <property type="entry name" value="MetI-like"/>
    <property type="match status" value="1"/>
</dbReference>
<evidence type="ECO:0000256" key="5">
    <source>
        <dbReference type="ARBA" id="ARBA00022989"/>
    </source>
</evidence>
<comment type="subcellular location">
    <subcellularLocation>
        <location evidence="1 7">Cell membrane</location>
        <topology evidence="1 7">Multi-pass membrane protein</topology>
    </subcellularLocation>
</comment>
<evidence type="ECO:0000256" key="7">
    <source>
        <dbReference type="RuleBase" id="RU363032"/>
    </source>
</evidence>
<comment type="similarity">
    <text evidence="7">Belongs to the binding-protein-dependent transport system permease family.</text>
</comment>
<dbReference type="Pfam" id="PF19300">
    <property type="entry name" value="BPD_transp_1_N"/>
    <property type="match status" value="1"/>
</dbReference>
<dbReference type="Pfam" id="PF00528">
    <property type="entry name" value="BPD_transp_1"/>
    <property type="match status" value="1"/>
</dbReference>
<gene>
    <name evidence="9" type="ORF">GCM10010196_09210</name>
</gene>
<name>A0A918CD84_AGRME</name>
<keyword evidence="6 7" id="KW-0472">Membrane</keyword>
<evidence type="ECO:0000256" key="2">
    <source>
        <dbReference type="ARBA" id="ARBA00022448"/>
    </source>
</evidence>
<proteinExistence type="inferred from homology"/>
<dbReference type="AlphaFoldDB" id="A0A918CD84"/>
<evidence type="ECO:0000259" key="8">
    <source>
        <dbReference type="PROSITE" id="PS50928"/>
    </source>
</evidence>
<protein>
    <submittedName>
        <fullName evidence="9">ABC transporter permease</fullName>
    </submittedName>
</protein>
<dbReference type="CDD" id="cd06261">
    <property type="entry name" value="TM_PBP2"/>
    <property type="match status" value="1"/>
</dbReference>
<feature type="transmembrane region" description="Helical" evidence="7">
    <location>
        <begin position="278"/>
        <end position="304"/>
    </location>
</feature>
<keyword evidence="4 7" id="KW-0812">Transmembrane</keyword>